<evidence type="ECO:0000256" key="1">
    <source>
        <dbReference type="ARBA" id="ARBA00004442"/>
    </source>
</evidence>
<protein>
    <recommendedName>
        <fullName evidence="11">TolC family protein</fullName>
    </recommendedName>
</protein>
<evidence type="ECO:0000256" key="3">
    <source>
        <dbReference type="ARBA" id="ARBA00022448"/>
    </source>
</evidence>
<dbReference type="KEGG" id="dbk:DGMP_30810"/>
<evidence type="ECO:0000313" key="9">
    <source>
        <dbReference type="EMBL" id="BCL62388.1"/>
    </source>
</evidence>
<gene>
    <name evidence="9" type="ORF">DGMP_30810</name>
</gene>
<comment type="similarity">
    <text evidence="2">Belongs to the outer membrane factor (OMF) (TC 1.B.17) family.</text>
</comment>
<dbReference type="EMBL" id="AP024086">
    <property type="protein sequence ID" value="BCL62388.1"/>
    <property type="molecule type" value="Genomic_DNA"/>
</dbReference>
<evidence type="ECO:0000256" key="2">
    <source>
        <dbReference type="ARBA" id="ARBA00007613"/>
    </source>
</evidence>
<evidence type="ECO:0000313" key="10">
    <source>
        <dbReference type="Proteomes" id="UP000826725"/>
    </source>
</evidence>
<evidence type="ECO:0000256" key="4">
    <source>
        <dbReference type="ARBA" id="ARBA00022452"/>
    </source>
</evidence>
<evidence type="ECO:0000256" key="5">
    <source>
        <dbReference type="ARBA" id="ARBA00022692"/>
    </source>
</evidence>
<keyword evidence="3" id="KW-0813">Transport</keyword>
<sequence length="445" mass="50728">MKKATLISFISLVVILFLIPDILRAIGLQEILQLAIKNDAQLRADTFASAAYQAEGWMEIAGYGPTLTVSGTTMRSRDSSRPTHVPETWKGNKPEEHSINFLEPAFHLGFEQPLIDLPKAYSLTKGRITIRSARFRKKKAFEELLLKIHQYYYTILSDREKLNLARQESAALLQQVQTIKEKLKLGYGIITDQYDAESRYQLSIATAITRENDLHNSRRALEESINARLTEQLDDIETNAPLPVPSYGMKYWQNFGHRNNTDIRLRQYEAKIARANHNAARSRFLPSLVFFADYNERHPETGLSGYGEERVEADVGVRLKLELLSGGRDSATLAKTAAKLRAAEERVITAMRSFDRSVDSLWRGLETTRKLIVTYKSAVQSSNHSLKSTQAAYNEGGKVLLDVLNSQKDYFRTLTRYRSSKYDYMILYEKFKVLVGAESQRLSVR</sequence>
<dbReference type="Pfam" id="PF02321">
    <property type="entry name" value="OEP"/>
    <property type="match status" value="2"/>
</dbReference>
<proteinExistence type="inferred from homology"/>
<keyword evidence="7" id="KW-0998">Cell outer membrane</keyword>
<feature type="region of interest" description="Disordered" evidence="8">
    <location>
        <begin position="71"/>
        <end position="90"/>
    </location>
</feature>
<keyword evidence="6" id="KW-0472">Membrane</keyword>
<comment type="subcellular location">
    <subcellularLocation>
        <location evidence="1">Cell outer membrane</location>
    </subcellularLocation>
</comment>
<dbReference type="GO" id="GO:0009279">
    <property type="term" value="C:cell outer membrane"/>
    <property type="evidence" value="ECO:0007669"/>
    <property type="project" value="UniProtKB-SubCell"/>
</dbReference>
<dbReference type="InterPro" id="IPR051906">
    <property type="entry name" value="TolC-like"/>
</dbReference>
<dbReference type="PANTHER" id="PTHR30026:SF20">
    <property type="entry name" value="OUTER MEMBRANE PROTEIN TOLC"/>
    <property type="match status" value="1"/>
</dbReference>
<dbReference type="GO" id="GO:0015562">
    <property type="term" value="F:efflux transmembrane transporter activity"/>
    <property type="evidence" value="ECO:0007669"/>
    <property type="project" value="InterPro"/>
</dbReference>
<evidence type="ECO:0008006" key="11">
    <source>
        <dbReference type="Google" id="ProtNLM"/>
    </source>
</evidence>
<evidence type="ECO:0000256" key="8">
    <source>
        <dbReference type="SAM" id="MobiDB-lite"/>
    </source>
</evidence>
<dbReference type="InterPro" id="IPR003423">
    <property type="entry name" value="OMP_efflux"/>
</dbReference>
<reference evidence="9" key="1">
    <citation type="submission" date="2020-09" db="EMBL/GenBank/DDBJ databases">
        <title>Desulfogranum mesoprofundum gen. nov., sp. nov., a novel mesophilic, sulfate-reducing chemolithoautotroph isolated from a deep-sea hydrothermal vent chimney in the Suiyo Seamount.</title>
        <authorList>
            <person name="Hashimoto Y."/>
            <person name="Nakagawa S."/>
        </authorList>
    </citation>
    <scope>NUCLEOTIDE SEQUENCE</scope>
    <source>
        <strain evidence="9">KT2</strain>
    </source>
</reference>
<organism evidence="9 10">
    <name type="scientific">Desulfomarina profundi</name>
    <dbReference type="NCBI Taxonomy" id="2772557"/>
    <lineage>
        <taxon>Bacteria</taxon>
        <taxon>Pseudomonadati</taxon>
        <taxon>Thermodesulfobacteriota</taxon>
        <taxon>Desulfobulbia</taxon>
        <taxon>Desulfobulbales</taxon>
        <taxon>Desulfobulbaceae</taxon>
        <taxon>Desulfomarina</taxon>
    </lineage>
</organism>
<name>A0A8D5JEE1_9BACT</name>
<evidence type="ECO:0000256" key="6">
    <source>
        <dbReference type="ARBA" id="ARBA00023136"/>
    </source>
</evidence>
<dbReference type="GO" id="GO:1990281">
    <property type="term" value="C:efflux pump complex"/>
    <property type="evidence" value="ECO:0007669"/>
    <property type="project" value="TreeGrafter"/>
</dbReference>
<evidence type="ECO:0000256" key="7">
    <source>
        <dbReference type="ARBA" id="ARBA00023237"/>
    </source>
</evidence>
<dbReference type="GO" id="GO:0015288">
    <property type="term" value="F:porin activity"/>
    <property type="evidence" value="ECO:0007669"/>
    <property type="project" value="TreeGrafter"/>
</dbReference>
<dbReference type="AlphaFoldDB" id="A0A8D5JEE1"/>
<keyword evidence="10" id="KW-1185">Reference proteome</keyword>
<dbReference type="RefSeq" id="WP_228854747.1">
    <property type="nucleotide sequence ID" value="NZ_AP024086.1"/>
</dbReference>
<dbReference type="Proteomes" id="UP000826725">
    <property type="component" value="Chromosome"/>
</dbReference>
<accession>A0A8D5JEE1</accession>
<keyword evidence="4" id="KW-1134">Transmembrane beta strand</keyword>
<dbReference type="PANTHER" id="PTHR30026">
    <property type="entry name" value="OUTER MEMBRANE PROTEIN TOLC"/>
    <property type="match status" value="1"/>
</dbReference>
<keyword evidence="5" id="KW-0812">Transmembrane</keyword>